<evidence type="ECO:0000313" key="1">
    <source>
        <dbReference type="EMBL" id="CAL2088713.1"/>
    </source>
</evidence>
<organism evidence="1 2">
    <name type="scientific">Tenacibaculum dicentrarchi</name>
    <dbReference type="NCBI Taxonomy" id="669041"/>
    <lineage>
        <taxon>Bacteria</taxon>
        <taxon>Pseudomonadati</taxon>
        <taxon>Bacteroidota</taxon>
        <taxon>Flavobacteriia</taxon>
        <taxon>Flavobacteriales</taxon>
        <taxon>Flavobacteriaceae</taxon>
        <taxon>Tenacibaculum</taxon>
    </lineage>
</organism>
<protein>
    <submittedName>
        <fullName evidence="1">Uncharacterized protein</fullName>
    </submittedName>
</protein>
<dbReference type="RefSeq" id="WP_101902209.1">
    <property type="nucleotide sequence ID" value="NZ_JBFKZU010000001.1"/>
</dbReference>
<proteinExistence type="predicted"/>
<name>A0ABM9P341_9FLAO</name>
<dbReference type="GeneID" id="65210547"/>
<keyword evidence="2" id="KW-1185">Reference proteome</keyword>
<accession>A0ABM9P341</accession>
<dbReference type="Proteomes" id="UP001497514">
    <property type="component" value="Chromosome"/>
</dbReference>
<sequence length="102" mass="11638">MPYKPLDLSNFKIDAKVASILKLGQQEYQKILGIELINDQINNEISPVTTTTKIVEAKDAETKNLEIEVEVEEGKKISEVIFDFLFEPKFDNMLTMFSKKAV</sequence>
<gene>
    <name evidence="1" type="ORF">TD3509T_2448</name>
</gene>
<reference evidence="1 2" key="1">
    <citation type="submission" date="2024-05" db="EMBL/GenBank/DDBJ databases">
        <authorList>
            <person name="Duchaud E."/>
        </authorList>
    </citation>
    <scope>NUCLEOTIDE SEQUENCE [LARGE SCALE GENOMIC DNA]</scope>
    <source>
        <strain evidence="1">Ena-SAMPLE-TAB-13-05-2024-13:56:06:370-140309</strain>
    </source>
</reference>
<dbReference type="EMBL" id="OZ038524">
    <property type="protein sequence ID" value="CAL2088713.1"/>
    <property type="molecule type" value="Genomic_DNA"/>
</dbReference>
<evidence type="ECO:0000313" key="2">
    <source>
        <dbReference type="Proteomes" id="UP001497514"/>
    </source>
</evidence>